<evidence type="ECO:0000313" key="3">
    <source>
        <dbReference type="WBParaSite" id="scf7180000423846.g11727"/>
    </source>
</evidence>
<feature type="region of interest" description="Disordered" evidence="1">
    <location>
        <begin position="1"/>
        <end position="30"/>
    </location>
</feature>
<dbReference type="WBParaSite" id="scf7180000423846.g11727">
    <property type="protein sequence ID" value="scf7180000423846.g11727"/>
    <property type="gene ID" value="scf7180000423846.g11727"/>
</dbReference>
<accession>A0A915P7W9</accession>
<reference evidence="3" key="1">
    <citation type="submission" date="2022-11" db="UniProtKB">
        <authorList>
            <consortium name="WormBaseParasite"/>
        </authorList>
    </citation>
    <scope>IDENTIFICATION</scope>
</reference>
<dbReference type="AlphaFoldDB" id="A0A915P7W9"/>
<protein>
    <submittedName>
        <fullName evidence="3">Uncharacterized protein</fullName>
    </submittedName>
</protein>
<keyword evidence="2" id="KW-1185">Reference proteome</keyword>
<dbReference type="Proteomes" id="UP000887560">
    <property type="component" value="Unplaced"/>
</dbReference>
<evidence type="ECO:0000256" key="1">
    <source>
        <dbReference type="SAM" id="MobiDB-lite"/>
    </source>
</evidence>
<proteinExistence type="predicted"/>
<sequence length="250" mass="27819">EMVSPGLIEDQEDEELKQHQPSPDVSISPDNFDNRIVKITAICSAGCETILSDNREDSRQHLLADPSDAMDYNVEMTSNSSKITAVLFVGISVDEVSFFSYVLHRAVHKNSFNKNAFLLWRSHLARLKQRFFMPISDSKDSEDGRIASDIALCTSEGRSELDQIVVLTSKGRILCFDVKLPFPPVIGDERNEIIFFEISNAHKAASSKSPIGEFQLQNELTEASSSSLDGMLAADDKTFSSFDSLDIYGR</sequence>
<organism evidence="2 3">
    <name type="scientific">Meloidogyne floridensis</name>
    <dbReference type="NCBI Taxonomy" id="298350"/>
    <lineage>
        <taxon>Eukaryota</taxon>
        <taxon>Metazoa</taxon>
        <taxon>Ecdysozoa</taxon>
        <taxon>Nematoda</taxon>
        <taxon>Chromadorea</taxon>
        <taxon>Rhabditida</taxon>
        <taxon>Tylenchina</taxon>
        <taxon>Tylenchomorpha</taxon>
        <taxon>Tylenchoidea</taxon>
        <taxon>Meloidogynidae</taxon>
        <taxon>Meloidogyninae</taxon>
        <taxon>Meloidogyne</taxon>
    </lineage>
</organism>
<feature type="compositionally biased region" description="Polar residues" evidence="1">
    <location>
        <begin position="19"/>
        <end position="30"/>
    </location>
</feature>
<name>A0A915P7W9_9BILA</name>
<evidence type="ECO:0000313" key="2">
    <source>
        <dbReference type="Proteomes" id="UP000887560"/>
    </source>
</evidence>